<sequence length="224" mass="25303">MAAKDTEARNGLMKMLKSKELVDYEIVCQGETIPVHKVIFCAASPVFHAACSTSFKEADGAYHIGDFALHAVRCMVEYMYSRNYKEKSHSHDDDEMSELHIAVFALGDRYMMPGLKKCARGKFTIFIERQPSDPSGFIRSIRDVYRTTPRTVTDLRDVVVNAAARQYRTRLLAPNIKPLYDSLVSDCPDFALDLLARLLSNNGAFYSGHMRRITCDSDGEPYVL</sequence>
<dbReference type="InterPro" id="IPR011333">
    <property type="entry name" value="SKP1/BTB/POZ_sf"/>
</dbReference>
<evidence type="ECO:0000313" key="2">
    <source>
        <dbReference type="EMBL" id="KAG6002029.1"/>
    </source>
</evidence>
<proteinExistence type="predicted"/>
<dbReference type="EMBL" id="SRPW01001373">
    <property type="protein sequence ID" value="KAG6002029.1"/>
    <property type="molecule type" value="Genomic_DNA"/>
</dbReference>
<dbReference type="OrthoDB" id="6359816at2759"/>
<gene>
    <name evidence="2" type="ORF">E4U43_001188</name>
</gene>
<reference evidence="2" key="1">
    <citation type="journal article" date="2020" name="bioRxiv">
        <title>Whole genome comparisons of ergot fungi reveals the divergence and evolution of species within the genus Claviceps are the result of varying mechanisms driving genome evolution and host range expansion.</title>
        <authorList>
            <person name="Wyka S.A."/>
            <person name="Mondo S.J."/>
            <person name="Liu M."/>
            <person name="Dettman J."/>
            <person name="Nalam V."/>
            <person name="Broders K.D."/>
        </authorList>
    </citation>
    <scope>NUCLEOTIDE SEQUENCE</scope>
    <source>
        <strain evidence="2">CCC 602</strain>
    </source>
</reference>
<dbReference type="InterPro" id="IPR000210">
    <property type="entry name" value="BTB/POZ_dom"/>
</dbReference>
<dbReference type="Proteomes" id="UP000748025">
    <property type="component" value="Unassembled WGS sequence"/>
</dbReference>
<organism evidence="2 3">
    <name type="scientific">Claviceps pusilla</name>
    <dbReference type="NCBI Taxonomy" id="123648"/>
    <lineage>
        <taxon>Eukaryota</taxon>
        <taxon>Fungi</taxon>
        <taxon>Dikarya</taxon>
        <taxon>Ascomycota</taxon>
        <taxon>Pezizomycotina</taxon>
        <taxon>Sordariomycetes</taxon>
        <taxon>Hypocreomycetidae</taxon>
        <taxon>Hypocreales</taxon>
        <taxon>Clavicipitaceae</taxon>
        <taxon>Claviceps</taxon>
    </lineage>
</organism>
<dbReference type="PANTHER" id="PTHR47843">
    <property type="entry name" value="BTB DOMAIN-CONTAINING PROTEIN-RELATED"/>
    <property type="match status" value="1"/>
</dbReference>
<evidence type="ECO:0000259" key="1">
    <source>
        <dbReference type="PROSITE" id="PS50097"/>
    </source>
</evidence>
<dbReference type="AlphaFoldDB" id="A0A9P7N8H6"/>
<evidence type="ECO:0000313" key="3">
    <source>
        <dbReference type="Proteomes" id="UP000748025"/>
    </source>
</evidence>
<dbReference type="Pfam" id="PF00651">
    <property type="entry name" value="BTB"/>
    <property type="match status" value="1"/>
</dbReference>
<dbReference type="CDD" id="cd18186">
    <property type="entry name" value="BTB_POZ_ZBTB_KLHL-like"/>
    <property type="match status" value="1"/>
</dbReference>
<feature type="domain" description="BTB" evidence="1">
    <location>
        <begin position="22"/>
        <end position="88"/>
    </location>
</feature>
<dbReference type="PROSITE" id="PS50097">
    <property type="entry name" value="BTB"/>
    <property type="match status" value="1"/>
</dbReference>
<dbReference type="PANTHER" id="PTHR47843:SF5">
    <property type="entry name" value="BTB_POZ DOMAIN PROTEIN"/>
    <property type="match status" value="1"/>
</dbReference>
<comment type="caution">
    <text evidence="2">The sequence shown here is derived from an EMBL/GenBank/DDBJ whole genome shotgun (WGS) entry which is preliminary data.</text>
</comment>
<keyword evidence="3" id="KW-1185">Reference proteome</keyword>
<name>A0A9P7N8H6_9HYPO</name>
<dbReference type="SUPFAM" id="SSF54695">
    <property type="entry name" value="POZ domain"/>
    <property type="match status" value="1"/>
</dbReference>
<accession>A0A9P7N8H6</accession>
<protein>
    <recommendedName>
        <fullName evidence="1">BTB domain-containing protein</fullName>
    </recommendedName>
</protein>
<dbReference type="Gene3D" id="3.30.710.10">
    <property type="entry name" value="Potassium Channel Kv1.1, Chain A"/>
    <property type="match status" value="1"/>
</dbReference>
<dbReference type="SMART" id="SM00225">
    <property type="entry name" value="BTB"/>
    <property type="match status" value="1"/>
</dbReference>